<evidence type="ECO:0000259" key="11">
    <source>
        <dbReference type="Pfam" id="PF01488"/>
    </source>
</evidence>
<feature type="active site" description="Nucleophile" evidence="8">
    <location>
        <position position="58"/>
    </location>
</feature>
<comment type="function">
    <text evidence="8">Catalyzes the NADPH-dependent reduction of glutamyl-tRNA(Glu) to glutamate 1-semialdehyde (GSA).</text>
</comment>
<keyword evidence="4 8" id="KW-0521">NADP</keyword>
<dbReference type="Proteomes" id="UP001206312">
    <property type="component" value="Unassembled WGS sequence"/>
</dbReference>
<dbReference type="InterPro" id="IPR036343">
    <property type="entry name" value="GluRdtase_N_sf"/>
</dbReference>
<reference evidence="13 14" key="1">
    <citation type="submission" date="2022-06" db="EMBL/GenBank/DDBJ databases">
        <authorList>
            <person name="Xuan X."/>
        </authorList>
    </citation>
    <scope>NUCLEOTIDE SEQUENCE [LARGE SCALE GENOMIC DNA]</scope>
    <source>
        <strain evidence="13 14">2V75</strain>
    </source>
</reference>
<dbReference type="RefSeq" id="WP_252740683.1">
    <property type="nucleotide sequence ID" value="NZ_JAMXIB010000003.1"/>
</dbReference>
<evidence type="ECO:0000256" key="1">
    <source>
        <dbReference type="ARBA" id="ARBA00005059"/>
    </source>
</evidence>
<organism evidence="13 14">
    <name type="scientific">Robiginitalea marina</name>
    <dbReference type="NCBI Taxonomy" id="2954105"/>
    <lineage>
        <taxon>Bacteria</taxon>
        <taxon>Pseudomonadati</taxon>
        <taxon>Bacteroidota</taxon>
        <taxon>Flavobacteriia</taxon>
        <taxon>Flavobacteriales</taxon>
        <taxon>Flavobacteriaceae</taxon>
        <taxon>Robiginitalea</taxon>
    </lineage>
</organism>
<dbReference type="InterPro" id="IPR018214">
    <property type="entry name" value="GluRdtase_CS"/>
</dbReference>
<feature type="binding site" evidence="8">
    <location>
        <begin position="57"/>
        <end position="60"/>
    </location>
    <ligand>
        <name>substrate</name>
    </ligand>
</feature>
<dbReference type="InterPro" id="IPR006151">
    <property type="entry name" value="Shikm_DH/Glu-tRNA_Rdtase"/>
</dbReference>
<dbReference type="Gene3D" id="3.40.50.720">
    <property type="entry name" value="NAD(P)-binding Rossmann-like Domain"/>
    <property type="match status" value="1"/>
</dbReference>
<comment type="caution">
    <text evidence="13">The sequence shown here is derived from an EMBL/GenBank/DDBJ whole genome shotgun (WGS) entry which is preliminary data.</text>
</comment>
<comment type="similarity">
    <text evidence="2 8 9">Belongs to the glutamyl-tRNA reductase family.</text>
</comment>
<feature type="binding site" evidence="8">
    <location>
        <position position="124"/>
    </location>
    <ligand>
        <name>substrate</name>
    </ligand>
</feature>
<dbReference type="SUPFAM" id="SSF51735">
    <property type="entry name" value="NAD(P)-binding Rossmann-fold domains"/>
    <property type="match status" value="1"/>
</dbReference>
<dbReference type="InterPro" id="IPR036291">
    <property type="entry name" value="NAD(P)-bd_dom_sf"/>
</dbReference>
<evidence type="ECO:0000256" key="4">
    <source>
        <dbReference type="ARBA" id="ARBA00022857"/>
    </source>
</evidence>
<dbReference type="NCBIfam" id="TIGR01035">
    <property type="entry name" value="hemA"/>
    <property type="match status" value="1"/>
</dbReference>
<dbReference type="Gene3D" id="3.30.460.30">
    <property type="entry name" value="Glutamyl-tRNA reductase, N-terminal domain"/>
    <property type="match status" value="1"/>
</dbReference>
<proteinExistence type="inferred from homology"/>
<feature type="domain" description="Glutamyl-tRNA reductase N-terminal" evidence="12">
    <location>
        <begin position="15"/>
        <end position="160"/>
    </location>
</feature>
<dbReference type="SUPFAM" id="SSF69075">
    <property type="entry name" value="Glutamyl tRNA-reductase dimerization domain"/>
    <property type="match status" value="1"/>
</dbReference>
<feature type="site" description="Important for activity" evidence="8">
    <location>
        <position position="103"/>
    </location>
</feature>
<evidence type="ECO:0000256" key="7">
    <source>
        <dbReference type="ARBA" id="ARBA00047464"/>
    </source>
</evidence>
<dbReference type="PROSITE" id="PS00747">
    <property type="entry name" value="GLUTR"/>
    <property type="match status" value="1"/>
</dbReference>
<comment type="miscellaneous">
    <text evidence="8">During catalysis, the active site Cys acts as a nucleophile attacking the alpha-carbonyl group of tRNA-bound glutamate with the formation of a thioester intermediate between enzyme and glutamate, and the concomitant release of tRNA(Glu). The thioester intermediate is finally reduced by direct hydride transfer from NADPH, to form the product GSA.</text>
</comment>
<evidence type="ECO:0000256" key="9">
    <source>
        <dbReference type="RuleBase" id="RU000584"/>
    </source>
</evidence>
<evidence type="ECO:0000259" key="10">
    <source>
        <dbReference type="Pfam" id="PF00745"/>
    </source>
</evidence>
<feature type="binding site" evidence="8">
    <location>
        <position position="113"/>
    </location>
    <ligand>
        <name>substrate</name>
    </ligand>
</feature>
<evidence type="ECO:0000313" key="14">
    <source>
        <dbReference type="Proteomes" id="UP001206312"/>
    </source>
</evidence>
<dbReference type="InterPro" id="IPR000343">
    <property type="entry name" value="4pyrrol_synth_GluRdtase"/>
</dbReference>
<evidence type="ECO:0000313" key="13">
    <source>
        <dbReference type="EMBL" id="MCO5724305.1"/>
    </source>
</evidence>
<feature type="binding site" evidence="8">
    <location>
        <begin position="193"/>
        <end position="198"/>
    </location>
    <ligand>
        <name>NADP(+)</name>
        <dbReference type="ChEBI" id="CHEBI:58349"/>
    </ligand>
</feature>
<dbReference type="InterPro" id="IPR015895">
    <property type="entry name" value="4pyrrol_synth_GluRdtase_N"/>
</dbReference>
<dbReference type="PIRSF" id="PIRSF000445">
    <property type="entry name" value="4pyrrol_synth_GluRdtase"/>
    <property type="match status" value="1"/>
</dbReference>
<name>A0ABT1AXG4_9FLAO</name>
<dbReference type="SUPFAM" id="SSF69742">
    <property type="entry name" value="Glutamyl tRNA-reductase catalytic, N-terminal domain"/>
    <property type="match status" value="1"/>
</dbReference>
<dbReference type="InterPro" id="IPR036453">
    <property type="entry name" value="GluRdtase_dimer_dom_sf"/>
</dbReference>
<dbReference type="EMBL" id="JAMXIB010000003">
    <property type="protein sequence ID" value="MCO5724305.1"/>
    <property type="molecule type" value="Genomic_DNA"/>
</dbReference>
<keyword evidence="6 8" id="KW-0627">Porphyrin biosynthesis</keyword>
<dbReference type="HAMAP" id="MF_00087">
    <property type="entry name" value="Glu_tRNA_reductase"/>
    <property type="match status" value="1"/>
</dbReference>
<evidence type="ECO:0000256" key="5">
    <source>
        <dbReference type="ARBA" id="ARBA00023002"/>
    </source>
</evidence>
<dbReference type="Pfam" id="PF01488">
    <property type="entry name" value="Shikimate_DH"/>
    <property type="match status" value="1"/>
</dbReference>
<dbReference type="PANTHER" id="PTHR43013">
    <property type="entry name" value="GLUTAMYL-TRNA REDUCTASE"/>
    <property type="match status" value="1"/>
</dbReference>
<dbReference type="CDD" id="cd05213">
    <property type="entry name" value="NAD_bind_Glutamyl_tRNA_reduct"/>
    <property type="match status" value="1"/>
</dbReference>
<dbReference type="Pfam" id="PF00745">
    <property type="entry name" value="GlutR_dimer"/>
    <property type="match status" value="1"/>
</dbReference>
<keyword evidence="5 8" id="KW-0560">Oxidoreductase</keyword>
<dbReference type="PANTHER" id="PTHR43013:SF1">
    <property type="entry name" value="GLUTAMYL-TRNA REDUCTASE"/>
    <property type="match status" value="1"/>
</dbReference>
<comment type="subunit">
    <text evidence="8">Homodimer.</text>
</comment>
<comment type="domain">
    <text evidence="8">Possesses an unusual extended V-shaped dimeric structure with each monomer consisting of three distinct domains arranged along a curved 'spinal' alpha-helix. The N-terminal catalytic domain specifically recognizes the glutamate moiety of the substrate. The second domain is the NADPH-binding domain, and the third C-terminal domain is responsible for dimerization.</text>
</comment>
<accession>A0ABT1AXG4</accession>
<dbReference type="Pfam" id="PF05201">
    <property type="entry name" value="GlutR_N"/>
    <property type="match status" value="1"/>
</dbReference>
<feature type="binding site" evidence="8">
    <location>
        <begin position="118"/>
        <end position="120"/>
    </location>
    <ligand>
        <name>substrate</name>
    </ligand>
</feature>
<evidence type="ECO:0000256" key="8">
    <source>
        <dbReference type="HAMAP-Rule" id="MF_00087"/>
    </source>
</evidence>
<feature type="domain" description="Tetrapyrrole biosynthesis glutamyl-tRNA reductase dimerisation" evidence="10">
    <location>
        <begin position="320"/>
        <end position="413"/>
    </location>
</feature>
<comment type="catalytic activity">
    <reaction evidence="7 8 9">
        <text>(S)-4-amino-5-oxopentanoate + tRNA(Glu) + NADP(+) = L-glutamyl-tRNA(Glu) + NADPH + H(+)</text>
        <dbReference type="Rhea" id="RHEA:12344"/>
        <dbReference type="Rhea" id="RHEA-COMP:9663"/>
        <dbReference type="Rhea" id="RHEA-COMP:9680"/>
        <dbReference type="ChEBI" id="CHEBI:15378"/>
        <dbReference type="ChEBI" id="CHEBI:57501"/>
        <dbReference type="ChEBI" id="CHEBI:57783"/>
        <dbReference type="ChEBI" id="CHEBI:58349"/>
        <dbReference type="ChEBI" id="CHEBI:78442"/>
        <dbReference type="ChEBI" id="CHEBI:78520"/>
        <dbReference type="EC" id="1.2.1.70"/>
    </reaction>
</comment>
<evidence type="ECO:0000256" key="6">
    <source>
        <dbReference type="ARBA" id="ARBA00023244"/>
    </source>
</evidence>
<comment type="pathway">
    <text evidence="1 8 9">Porphyrin-containing compound metabolism; protoporphyrin-IX biosynthesis; 5-aminolevulinate from L-glutamyl-tRNA(Glu): step 1/2.</text>
</comment>
<sequence length="418" mass="47031">MKKYHISRHHRFLVVGLSFQKADAAMRGKFALDDAAVDRLMLQARKEGIDGLLVTSTCNRTELYGFASTPEHLIRLLCKYSNGTPGDFDQVGYVFQDQEAISHLFRVGSGLDSQILGDFEIISQLKKAFIKSREQHLANAFLERLCNSVIQASKRIKNETGISSGATSVAFAAVQYLLARVPEISQRKILLLGTGKIGRNTCENLIKHTRNPHITLINRTRDRADEVGGKFDVKVRPYEELEEAIAMADILIVATGAPQPTVRPDMIPPGSPKWVMDLSIPMNVDPEIGNQAGITLVNLDQLSRITDGTLEARKKHIPLAESIIEAVHSEFNQWLETRRYAPVIRALKQKLKTIQEEELDFQSRKIEGFDAFQAGQVSDRIIHKITRQFANHLKDSEIDPEESLELIRKVFQLEIETP</sequence>
<keyword evidence="14" id="KW-1185">Reference proteome</keyword>
<evidence type="ECO:0000256" key="2">
    <source>
        <dbReference type="ARBA" id="ARBA00005916"/>
    </source>
</evidence>
<feature type="domain" description="Quinate/shikimate 5-dehydrogenase/glutamyl-tRNA reductase" evidence="11">
    <location>
        <begin position="181"/>
        <end position="305"/>
    </location>
</feature>
<dbReference type="EC" id="1.2.1.70" evidence="3 8"/>
<evidence type="ECO:0000259" key="12">
    <source>
        <dbReference type="Pfam" id="PF05201"/>
    </source>
</evidence>
<dbReference type="GO" id="GO:0008883">
    <property type="term" value="F:glutamyl-tRNA reductase activity"/>
    <property type="evidence" value="ECO:0007669"/>
    <property type="project" value="UniProtKB-EC"/>
</dbReference>
<dbReference type="InterPro" id="IPR015896">
    <property type="entry name" value="4pyrrol_synth_GluRdtase_dimer"/>
</dbReference>
<gene>
    <name evidence="8 13" type="primary">hemA</name>
    <name evidence="13" type="ORF">NG653_05525</name>
</gene>
<evidence type="ECO:0000256" key="3">
    <source>
        <dbReference type="ARBA" id="ARBA00012970"/>
    </source>
</evidence>
<protein>
    <recommendedName>
        <fullName evidence="3 8">Glutamyl-tRNA reductase</fullName>
        <shortName evidence="8">GluTR</shortName>
        <ecNumber evidence="3 8">1.2.1.70</ecNumber>
    </recommendedName>
</protein>